<evidence type="ECO:0000259" key="2">
    <source>
        <dbReference type="Pfam" id="PF14317"/>
    </source>
</evidence>
<feature type="transmembrane region" description="Helical" evidence="1">
    <location>
        <begin position="74"/>
        <end position="95"/>
    </location>
</feature>
<organism evidence="3 4">
    <name type="scientific">Neoroseomonas alkaliterrae</name>
    <dbReference type="NCBI Taxonomy" id="1452450"/>
    <lineage>
        <taxon>Bacteria</taxon>
        <taxon>Pseudomonadati</taxon>
        <taxon>Pseudomonadota</taxon>
        <taxon>Alphaproteobacteria</taxon>
        <taxon>Acetobacterales</taxon>
        <taxon>Acetobacteraceae</taxon>
        <taxon>Neoroseomonas</taxon>
    </lineage>
</organism>
<dbReference type="RefSeq" id="WP_184485988.1">
    <property type="nucleotide sequence ID" value="NZ_JAAEDJ010000177.1"/>
</dbReference>
<dbReference type="InterPro" id="IPR025588">
    <property type="entry name" value="YcxB-like_C"/>
</dbReference>
<feature type="transmembrane region" description="Helical" evidence="1">
    <location>
        <begin position="45"/>
        <end position="68"/>
    </location>
</feature>
<keyword evidence="1" id="KW-0472">Membrane</keyword>
<name>A0A840Y456_9PROT</name>
<accession>A0A840Y456</accession>
<evidence type="ECO:0000313" key="3">
    <source>
        <dbReference type="EMBL" id="MBB5690771.1"/>
    </source>
</evidence>
<proteinExistence type="predicted"/>
<evidence type="ECO:0000256" key="1">
    <source>
        <dbReference type="SAM" id="Phobius"/>
    </source>
</evidence>
<keyword evidence="1" id="KW-0812">Transmembrane</keyword>
<dbReference type="AlphaFoldDB" id="A0A840Y456"/>
<comment type="caution">
    <text evidence="3">The sequence shown here is derived from an EMBL/GenBank/DDBJ whole genome shotgun (WGS) entry which is preliminary data.</text>
</comment>
<dbReference type="EMBL" id="JACIJE010000008">
    <property type="protein sequence ID" value="MBB5690771.1"/>
    <property type="molecule type" value="Genomic_DNA"/>
</dbReference>
<gene>
    <name evidence="3" type="ORF">FHS88_002911</name>
</gene>
<keyword evidence="1" id="KW-1133">Transmembrane helix</keyword>
<sequence length="195" mass="21298">MSTPAPPPPEAVRLDVEVTMPDVEAFNLLVAFSPRLRARWRRQFLLIYGLAAVVLPGWNLYSLGLAGFDPLAHGIVPLLILGVLAAIVTPLSYAAHRWNVRRVVRAMVGRSPREDYLGPKRIEASPEGISVSGANSLNRYGWDAVIGLRETEGLLLVMLGETLAILVPKRGQDPARLEALRAMVRARAAPPETKP</sequence>
<evidence type="ECO:0000313" key="4">
    <source>
        <dbReference type="Proteomes" id="UP000562254"/>
    </source>
</evidence>
<protein>
    <recommendedName>
        <fullName evidence="2">YcxB-like C-terminal domain-containing protein</fullName>
    </recommendedName>
</protein>
<dbReference type="Pfam" id="PF14317">
    <property type="entry name" value="YcxB"/>
    <property type="match status" value="1"/>
</dbReference>
<reference evidence="3 4" key="1">
    <citation type="submission" date="2020-08" db="EMBL/GenBank/DDBJ databases">
        <title>Genomic Encyclopedia of Type Strains, Phase IV (KMG-IV): sequencing the most valuable type-strain genomes for metagenomic binning, comparative biology and taxonomic classification.</title>
        <authorList>
            <person name="Goeker M."/>
        </authorList>
    </citation>
    <scope>NUCLEOTIDE SEQUENCE [LARGE SCALE GENOMIC DNA]</scope>
    <source>
        <strain evidence="3 4">DSM 25895</strain>
    </source>
</reference>
<feature type="domain" description="YcxB-like C-terminal" evidence="2">
    <location>
        <begin position="125"/>
        <end position="183"/>
    </location>
</feature>
<dbReference type="Proteomes" id="UP000562254">
    <property type="component" value="Unassembled WGS sequence"/>
</dbReference>
<keyword evidence="4" id="KW-1185">Reference proteome</keyword>